<reference evidence="2 3" key="1">
    <citation type="submission" date="2024-03" db="EMBL/GenBank/DDBJ databases">
        <title>Human intestinal bacterial collection.</title>
        <authorList>
            <person name="Pauvert C."/>
            <person name="Hitch T.C.A."/>
            <person name="Clavel T."/>
        </authorList>
    </citation>
    <scope>NUCLEOTIDE SEQUENCE [LARGE SCALE GENOMIC DNA]</scope>
    <source>
        <strain evidence="2 3">CLA-SR-H025</strain>
    </source>
</reference>
<dbReference type="Proteomes" id="UP001447979">
    <property type="component" value="Unassembled WGS sequence"/>
</dbReference>
<feature type="compositionally biased region" description="Low complexity" evidence="1">
    <location>
        <begin position="52"/>
        <end position="65"/>
    </location>
</feature>
<dbReference type="EMBL" id="JBBMFO010000001">
    <property type="protein sequence ID" value="MEQ2400122.1"/>
    <property type="molecule type" value="Genomic_DNA"/>
</dbReference>
<evidence type="ECO:0000256" key="1">
    <source>
        <dbReference type="SAM" id="MobiDB-lite"/>
    </source>
</evidence>
<organism evidence="2 3">
    <name type="scientific">Peptoniphilus hominis</name>
    <name type="common">ex Hitch et al. 2025</name>
    <dbReference type="NCBI Taxonomy" id="3133174"/>
    <lineage>
        <taxon>Bacteria</taxon>
        <taxon>Bacillati</taxon>
        <taxon>Bacillota</taxon>
        <taxon>Tissierellia</taxon>
        <taxon>Tissierellales</taxon>
        <taxon>Peptoniphilaceae</taxon>
        <taxon>Peptoniphilus</taxon>
    </lineage>
</organism>
<keyword evidence="3" id="KW-1185">Reference proteome</keyword>
<accession>A0ABV1CEZ5</accession>
<evidence type="ECO:0000313" key="2">
    <source>
        <dbReference type="EMBL" id="MEQ2400122.1"/>
    </source>
</evidence>
<protein>
    <recommendedName>
        <fullName evidence="4">rRNA biogenesis protein rrp5</fullName>
    </recommendedName>
</protein>
<feature type="region of interest" description="Disordered" evidence="1">
    <location>
        <begin position="45"/>
        <end position="84"/>
    </location>
</feature>
<dbReference type="RefSeq" id="WP_349169798.1">
    <property type="nucleotide sequence ID" value="NZ_JBBMFO010000001.1"/>
</dbReference>
<comment type="caution">
    <text evidence="2">The sequence shown here is derived from an EMBL/GenBank/DDBJ whole genome shotgun (WGS) entry which is preliminary data.</text>
</comment>
<gene>
    <name evidence="2" type="ORF">WMO19_00730</name>
</gene>
<feature type="compositionally biased region" description="Basic and acidic residues" evidence="1">
    <location>
        <begin position="66"/>
        <end position="75"/>
    </location>
</feature>
<evidence type="ECO:0000313" key="3">
    <source>
        <dbReference type="Proteomes" id="UP001447979"/>
    </source>
</evidence>
<sequence length="146" mass="15853">MEINVKISFEERFLSALERLVWVCKCTPAASGIKSLDELKTVPMTAPAGTFPKGEPAQAPAQAKAESPEKAKEEATQAPAQDVMPTETPAYTFEQIQVACANLAREGKRTELGNLIKEFGLASLPDLKEDQYNAFALKLREIGGTI</sequence>
<name>A0ABV1CEZ5_9FIRM</name>
<evidence type="ECO:0008006" key="4">
    <source>
        <dbReference type="Google" id="ProtNLM"/>
    </source>
</evidence>
<proteinExistence type="predicted"/>